<keyword evidence="9" id="KW-1185">Reference proteome</keyword>
<dbReference type="Pfam" id="PF25601">
    <property type="entry name" value="AAA_lid_14"/>
    <property type="match status" value="1"/>
</dbReference>
<keyword evidence="8" id="KW-0969">Cilium</keyword>
<keyword evidence="2" id="KW-0067">ATP-binding</keyword>
<dbReference type="InterPro" id="IPR002078">
    <property type="entry name" value="Sigma_54_int"/>
</dbReference>
<dbReference type="GO" id="GO:0005524">
    <property type="term" value="F:ATP binding"/>
    <property type="evidence" value="ECO:0007669"/>
    <property type="project" value="UniProtKB-KW"/>
</dbReference>
<dbReference type="InterPro" id="IPR025943">
    <property type="entry name" value="Sigma_54_int_dom_ATP-bd_2"/>
</dbReference>
<dbReference type="PANTHER" id="PTHR32071:SF117">
    <property type="entry name" value="PTS-DEPENDENT DIHYDROXYACETONE KINASE OPERON REGULATORY PROTEIN-RELATED"/>
    <property type="match status" value="1"/>
</dbReference>
<organism evidence="8 9">
    <name type="scientific">Halopseudomonas litoralis</name>
    <dbReference type="NCBI Taxonomy" id="797277"/>
    <lineage>
        <taxon>Bacteria</taxon>
        <taxon>Pseudomonadati</taxon>
        <taxon>Pseudomonadota</taxon>
        <taxon>Gammaproteobacteria</taxon>
        <taxon>Pseudomonadales</taxon>
        <taxon>Pseudomonadaceae</taxon>
        <taxon>Halopseudomonas</taxon>
    </lineage>
</organism>
<dbReference type="SUPFAM" id="SSF52172">
    <property type="entry name" value="CheY-like"/>
    <property type="match status" value="1"/>
</dbReference>
<dbReference type="CDD" id="cd00009">
    <property type="entry name" value="AAA"/>
    <property type="match status" value="1"/>
</dbReference>
<dbReference type="InterPro" id="IPR011006">
    <property type="entry name" value="CheY-like_superfamily"/>
</dbReference>
<dbReference type="GO" id="GO:0043565">
    <property type="term" value="F:sequence-specific DNA binding"/>
    <property type="evidence" value="ECO:0007669"/>
    <property type="project" value="InterPro"/>
</dbReference>
<dbReference type="InterPro" id="IPR027417">
    <property type="entry name" value="P-loop_NTPase"/>
</dbReference>
<dbReference type="Proteomes" id="UP000243426">
    <property type="component" value="Chromosome I"/>
</dbReference>
<evidence type="ECO:0000256" key="3">
    <source>
        <dbReference type="ARBA" id="ARBA00023015"/>
    </source>
</evidence>
<dbReference type="GO" id="GO:0006355">
    <property type="term" value="P:regulation of DNA-templated transcription"/>
    <property type="evidence" value="ECO:0007669"/>
    <property type="project" value="InterPro"/>
</dbReference>
<dbReference type="InterPro" id="IPR003593">
    <property type="entry name" value="AAA+_ATPase"/>
</dbReference>
<accession>A0A1H1TAU7</accession>
<dbReference type="PROSITE" id="PS00676">
    <property type="entry name" value="SIGMA54_INTERACT_2"/>
    <property type="match status" value="1"/>
</dbReference>
<gene>
    <name evidence="8" type="ORF">SAMN05216198_2256</name>
</gene>
<dbReference type="InterPro" id="IPR002197">
    <property type="entry name" value="HTH_Fis"/>
</dbReference>
<evidence type="ECO:0000259" key="7">
    <source>
        <dbReference type="PROSITE" id="PS50045"/>
    </source>
</evidence>
<dbReference type="SUPFAM" id="SSF46689">
    <property type="entry name" value="Homeodomain-like"/>
    <property type="match status" value="1"/>
</dbReference>
<evidence type="ECO:0000313" key="8">
    <source>
        <dbReference type="EMBL" id="SDS57387.1"/>
    </source>
</evidence>
<keyword evidence="5" id="KW-0804">Transcription</keyword>
<evidence type="ECO:0000256" key="1">
    <source>
        <dbReference type="ARBA" id="ARBA00022741"/>
    </source>
</evidence>
<evidence type="ECO:0000256" key="6">
    <source>
        <dbReference type="SAM" id="MobiDB-lite"/>
    </source>
</evidence>
<dbReference type="InterPro" id="IPR010518">
    <property type="entry name" value="FleQ"/>
</dbReference>
<dbReference type="Gene3D" id="3.40.50.2300">
    <property type="match status" value="1"/>
</dbReference>
<dbReference type="SMART" id="SM00382">
    <property type="entry name" value="AAA"/>
    <property type="match status" value="1"/>
</dbReference>
<keyword evidence="4" id="KW-0238">DNA-binding</keyword>
<protein>
    <submittedName>
        <fullName evidence="8">Sigma-54 specific transcriptional regulator, flagellar regulatory protein A</fullName>
    </submittedName>
</protein>
<evidence type="ECO:0000313" key="9">
    <source>
        <dbReference type="Proteomes" id="UP000243426"/>
    </source>
</evidence>
<evidence type="ECO:0000256" key="2">
    <source>
        <dbReference type="ARBA" id="ARBA00022840"/>
    </source>
</evidence>
<dbReference type="PROSITE" id="PS00688">
    <property type="entry name" value="SIGMA54_INTERACT_3"/>
    <property type="match status" value="1"/>
</dbReference>
<dbReference type="PROSITE" id="PS00675">
    <property type="entry name" value="SIGMA54_INTERACT_1"/>
    <property type="match status" value="1"/>
</dbReference>
<dbReference type="Pfam" id="PF06490">
    <property type="entry name" value="FleQ"/>
    <property type="match status" value="1"/>
</dbReference>
<dbReference type="PANTHER" id="PTHR32071">
    <property type="entry name" value="TRANSCRIPTIONAL REGULATORY PROTEIN"/>
    <property type="match status" value="1"/>
</dbReference>
<dbReference type="FunFam" id="3.40.50.300:FF:000006">
    <property type="entry name" value="DNA-binding transcriptional regulator NtrC"/>
    <property type="match status" value="1"/>
</dbReference>
<dbReference type="InterPro" id="IPR025944">
    <property type="entry name" value="Sigma_54_int_dom_CS"/>
</dbReference>
<keyword evidence="8" id="KW-0282">Flagellum</keyword>
<keyword evidence="3" id="KW-0805">Transcription regulation</keyword>
<dbReference type="AlphaFoldDB" id="A0A1H1TAU7"/>
<dbReference type="Gene3D" id="3.40.50.300">
    <property type="entry name" value="P-loop containing nucleotide triphosphate hydrolases"/>
    <property type="match status" value="1"/>
</dbReference>
<dbReference type="PRINTS" id="PR01590">
    <property type="entry name" value="HTHFIS"/>
</dbReference>
<reference evidence="9" key="1">
    <citation type="submission" date="2016-10" db="EMBL/GenBank/DDBJ databases">
        <authorList>
            <person name="Varghese N."/>
            <person name="Submissions S."/>
        </authorList>
    </citation>
    <scope>NUCLEOTIDE SEQUENCE [LARGE SCALE GENOMIC DNA]</scope>
    <source>
        <strain evidence="9">2SM5</strain>
    </source>
</reference>
<dbReference type="EMBL" id="LT629748">
    <property type="protein sequence ID" value="SDS57387.1"/>
    <property type="molecule type" value="Genomic_DNA"/>
</dbReference>
<keyword evidence="8" id="KW-0966">Cell projection</keyword>
<sequence length="521" mass="58970">MALCQRYCFVRVNQKDSLPLMQLNSHILLIDDCSQSRHNLNLILEFLGEDTLFTTSSAWQQDVDAHLPSAAAVKCVVLGQCQHPVGADGLLEQIDKWDAHLPVVMLGREQTASWPEHLRQRLLSVIEPPLSYNQLLDTLHRAQVYREVFAEGHQRKRKRQREPNLFRSLVGTSRPIQLVRQMMKQVADTEATVLILGDSGTGKEVVARNLHYHSQRKDAPFVPVNCGAIPAELLESELFGHEKGAFTGAINSRAGRFELASGGTLFLDEIGDMPMSMQVKLLRVLQERTFERVGSNKPQQADVRVIAATHKNLEQMILDGTFREDLYYRLHVFPIEMPPLRERIEDLPLLLNELITRLENEKRGSIRFSSAAIMSLCQHPWPGNVRELANLVERMAIMHPHGVIGVGELPRKFRYVEDDQEDLRQLRDNGNGNEGDENPWNPGMPGFNDLAGLPPEGLDLKEYLGGLEQTLIQQALNEANYVVARAAERLRIRRTTLVEKMRKYGIQRDIDGGAGRELSED</sequence>
<proteinExistence type="predicted"/>
<dbReference type="InterPro" id="IPR025662">
    <property type="entry name" value="Sigma_54_int_dom_ATP-bd_1"/>
</dbReference>
<feature type="domain" description="Sigma-54 factor interaction" evidence="7">
    <location>
        <begin position="169"/>
        <end position="397"/>
    </location>
</feature>
<dbReference type="InterPro" id="IPR058031">
    <property type="entry name" value="AAA_lid_NorR"/>
</dbReference>
<keyword evidence="1" id="KW-0547">Nucleotide-binding</keyword>
<evidence type="ECO:0000256" key="5">
    <source>
        <dbReference type="ARBA" id="ARBA00023163"/>
    </source>
</evidence>
<dbReference type="Gene3D" id="1.10.10.60">
    <property type="entry name" value="Homeodomain-like"/>
    <property type="match status" value="1"/>
</dbReference>
<dbReference type="Gene3D" id="1.10.8.60">
    <property type="match status" value="1"/>
</dbReference>
<dbReference type="STRING" id="797277.SAMN05216198_2256"/>
<dbReference type="InterPro" id="IPR009057">
    <property type="entry name" value="Homeodomain-like_sf"/>
</dbReference>
<feature type="region of interest" description="Disordered" evidence="6">
    <location>
        <begin position="425"/>
        <end position="448"/>
    </location>
</feature>
<name>A0A1H1TAU7_9GAMM</name>
<dbReference type="PROSITE" id="PS50045">
    <property type="entry name" value="SIGMA54_INTERACT_4"/>
    <property type="match status" value="1"/>
</dbReference>
<dbReference type="Pfam" id="PF02954">
    <property type="entry name" value="HTH_8"/>
    <property type="match status" value="1"/>
</dbReference>
<evidence type="ECO:0000256" key="4">
    <source>
        <dbReference type="ARBA" id="ARBA00023125"/>
    </source>
</evidence>
<dbReference type="SUPFAM" id="SSF52540">
    <property type="entry name" value="P-loop containing nucleoside triphosphate hydrolases"/>
    <property type="match status" value="1"/>
</dbReference>
<dbReference type="Pfam" id="PF00158">
    <property type="entry name" value="Sigma54_activat"/>
    <property type="match status" value="1"/>
</dbReference>